<dbReference type="InterPro" id="IPR013324">
    <property type="entry name" value="RNA_pol_sigma_r3/r4-like"/>
</dbReference>
<evidence type="ECO:0000313" key="7">
    <source>
        <dbReference type="EMBL" id="TFE19879.1"/>
    </source>
</evidence>
<dbReference type="GO" id="GO:0016987">
    <property type="term" value="F:sigma factor activity"/>
    <property type="evidence" value="ECO:0007669"/>
    <property type="project" value="UniProtKB-KW"/>
</dbReference>
<keyword evidence="3" id="KW-0731">Sigma factor</keyword>
<dbReference type="InterPro" id="IPR013249">
    <property type="entry name" value="RNA_pol_sigma70_r4_t2"/>
</dbReference>
<dbReference type="PANTHER" id="PTHR43133:SF60">
    <property type="entry name" value="RNA POLYMERASE SIGMA FACTOR SIGV"/>
    <property type="match status" value="1"/>
</dbReference>
<evidence type="ECO:0000259" key="6">
    <source>
        <dbReference type="Pfam" id="PF08281"/>
    </source>
</evidence>
<evidence type="ECO:0000256" key="3">
    <source>
        <dbReference type="ARBA" id="ARBA00023082"/>
    </source>
</evidence>
<proteinExistence type="inferred from homology"/>
<dbReference type="InterPro" id="IPR007627">
    <property type="entry name" value="RNA_pol_sigma70_r2"/>
</dbReference>
<dbReference type="InterPro" id="IPR013325">
    <property type="entry name" value="RNA_pol_sigma_r2"/>
</dbReference>
<dbReference type="PANTHER" id="PTHR43133">
    <property type="entry name" value="RNA POLYMERASE ECF-TYPE SIGMA FACTO"/>
    <property type="match status" value="1"/>
</dbReference>
<organism evidence="7 8">
    <name type="scientific">Cohnella luojiensis</name>
    <dbReference type="NCBI Taxonomy" id="652876"/>
    <lineage>
        <taxon>Bacteria</taxon>
        <taxon>Bacillati</taxon>
        <taxon>Bacillota</taxon>
        <taxon>Bacilli</taxon>
        <taxon>Bacillales</taxon>
        <taxon>Paenibacillaceae</taxon>
        <taxon>Cohnella</taxon>
    </lineage>
</organism>
<sequence length="188" mass="22245">MQRIKKGVNKLSLSKEKAQQIYLEHSTYIYRVALLITKSAANAEDIVQDAFIQFFQKYDTFDESKPIKPWIYKIALNTARKLLRKQRRLTLWRIPLEQQAISLENIVLANEGKFELWEKINKLGLKYREMIVLHYYMSFKLPEISEILGIPLGTCKSRLHHALKKLRILLPEEQQFQYPLEEIGGRRV</sequence>
<comment type="similarity">
    <text evidence="1">Belongs to the sigma-70 factor family. ECF subfamily.</text>
</comment>
<dbReference type="GO" id="GO:0006352">
    <property type="term" value="P:DNA-templated transcription initiation"/>
    <property type="evidence" value="ECO:0007669"/>
    <property type="project" value="InterPro"/>
</dbReference>
<reference evidence="7 8" key="1">
    <citation type="submission" date="2019-03" db="EMBL/GenBank/DDBJ databases">
        <title>Cohnella endophytica sp. nov., a novel endophytic bacterium isolated from bark of Sonneratia apetala.</title>
        <authorList>
            <person name="Tuo L."/>
        </authorList>
    </citation>
    <scope>NUCLEOTIDE SEQUENCE [LARGE SCALE GENOMIC DNA]</scope>
    <source>
        <strain evidence="7 8">CCTCC AB 208254</strain>
    </source>
</reference>
<evidence type="ECO:0000259" key="5">
    <source>
        <dbReference type="Pfam" id="PF04542"/>
    </source>
</evidence>
<evidence type="ECO:0000256" key="1">
    <source>
        <dbReference type="ARBA" id="ARBA00010641"/>
    </source>
</evidence>
<feature type="domain" description="RNA polymerase sigma factor 70 region 4 type 2" evidence="6">
    <location>
        <begin position="115"/>
        <end position="166"/>
    </location>
</feature>
<dbReference type="SUPFAM" id="SSF88946">
    <property type="entry name" value="Sigma2 domain of RNA polymerase sigma factors"/>
    <property type="match status" value="1"/>
</dbReference>
<dbReference type="Pfam" id="PF08281">
    <property type="entry name" value="Sigma70_r4_2"/>
    <property type="match status" value="1"/>
</dbReference>
<dbReference type="GO" id="GO:0003677">
    <property type="term" value="F:DNA binding"/>
    <property type="evidence" value="ECO:0007669"/>
    <property type="project" value="InterPro"/>
</dbReference>
<dbReference type="OrthoDB" id="9785675at2"/>
<dbReference type="NCBIfam" id="TIGR02937">
    <property type="entry name" value="sigma70-ECF"/>
    <property type="match status" value="1"/>
</dbReference>
<dbReference type="SUPFAM" id="SSF88659">
    <property type="entry name" value="Sigma3 and sigma4 domains of RNA polymerase sigma factors"/>
    <property type="match status" value="1"/>
</dbReference>
<evidence type="ECO:0000256" key="4">
    <source>
        <dbReference type="ARBA" id="ARBA00023163"/>
    </source>
</evidence>
<evidence type="ECO:0000256" key="2">
    <source>
        <dbReference type="ARBA" id="ARBA00023015"/>
    </source>
</evidence>
<dbReference type="CDD" id="cd06171">
    <property type="entry name" value="Sigma70_r4"/>
    <property type="match status" value="1"/>
</dbReference>
<keyword evidence="8" id="KW-1185">Reference proteome</keyword>
<dbReference type="InterPro" id="IPR036388">
    <property type="entry name" value="WH-like_DNA-bd_sf"/>
</dbReference>
<dbReference type="InterPro" id="IPR014284">
    <property type="entry name" value="RNA_pol_sigma-70_dom"/>
</dbReference>
<gene>
    <name evidence="7" type="ORF">E2980_21725</name>
</gene>
<dbReference type="Gene3D" id="1.10.1740.10">
    <property type="match status" value="1"/>
</dbReference>
<dbReference type="EMBL" id="SOMN01000046">
    <property type="protein sequence ID" value="TFE19879.1"/>
    <property type="molecule type" value="Genomic_DNA"/>
</dbReference>
<dbReference type="AlphaFoldDB" id="A0A4Y8LQ93"/>
<dbReference type="Gene3D" id="1.10.10.10">
    <property type="entry name" value="Winged helix-like DNA-binding domain superfamily/Winged helix DNA-binding domain"/>
    <property type="match status" value="1"/>
</dbReference>
<evidence type="ECO:0000313" key="8">
    <source>
        <dbReference type="Proteomes" id="UP000297900"/>
    </source>
</evidence>
<dbReference type="Proteomes" id="UP000297900">
    <property type="component" value="Unassembled WGS sequence"/>
</dbReference>
<keyword evidence="4" id="KW-0804">Transcription</keyword>
<feature type="domain" description="RNA polymerase sigma-70 region 2" evidence="5">
    <location>
        <begin position="22"/>
        <end position="88"/>
    </location>
</feature>
<dbReference type="Pfam" id="PF04542">
    <property type="entry name" value="Sigma70_r2"/>
    <property type="match status" value="1"/>
</dbReference>
<keyword evidence="2" id="KW-0805">Transcription regulation</keyword>
<accession>A0A4Y8LQ93</accession>
<protein>
    <submittedName>
        <fullName evidence="7">RNA polymerase sigma factor</fullName>
    </submittedName>
</protein>
<comment type="caution">
    <text evidence="7">The sequence shown here is derived from an EMBL/GenBank/DDBJ whole genome shotgun (WGS) entry which is preliminary data.</text>
</comment>
<dbReference type="InterPro" id="IPR039425">
    <property type="entry name" value="RNA_pol_sigma-70-like"/>
</dbReference>
<name>A0A4Y8LQ93_9BACL</name>